<feature type="compositionally biased region" description="Polar residues" evidence="1">
    <location>
        <begin position="18"/>
        <end position="37"/>
    </location>
</feature>
<dbReference type="GO" id="GO:0006307">
    <property type="term" value="P:DNA alkylation repair"/>
    <property type="evidence" value="ECO:0007669"/>
    <property type="project" value="InterPro"/>
</dbReference>
<dbReference type="Proteomes" id="UP001194746">
    <property type="component" value="Unassembled WGS sequence"/>
</dbReference>
<dbReference type="AlphaFoldDB" id="A0AAD4CKC5"/>
<keyword evidence="4" id="KW-1185">Reference proteome</keyword>
<reference evidence="3" key="1">
    <citation type="journal article" date="2019" name="Beilstein J. Org. Chem.">
        <title>Nanangenines: drimane sesquiterpenoids as the dominant metabolite cohort of a novel Australian fungus, Aspergillus nanangensis.</title>
        <authorList>
            <person name="Lacey H.J."/>
            <person name="Gilchrist C.L.M."/>
            <person name="Crombie A."/>
            <person name="Kalaitzis J.A."/>
            <person name="Vuong D."/>
            <person name="Rutledge P.J."/>
            <person name="Turner P."/>
            <person name="Pitt J.I."/>
            <person name="Lacey E."/>
            <person name="Chooi Y.H."/>
            <person name="Piggott A.M."/>
        </authorList>
    </citation>
    <scope>NUCLEOTIDE SEQUENCE</scope>
    <source>
        <strain evidence="3">MST-FP2251</strain>
    </source>
</reference>
<evidence type="ECO:0000313" key="3">
    <source>
        <dbReference type="EMBL" id="KAF9888129.1"/>
    </source>
</evidence>
<dbReference type="PANTHER" id="PTHR13360">
    <property type="entry name" value="ACTIVATING SIGNAL COINTEGRATOR 1 COMPLEX SUBUNIT 1"/>
    <property type="match status" value="1"/>
</dbReference>
<dbReference type="EMBL" id="VCAU01000051">
    <property type="protein sequence ID" value="KAF9888129.1"/>
    <property type="molecule type" value="Genomic_DNA"/>
</dbReference>
<proteinExistence type="predicted"/>
<dbReference type="Gene3D" id="3.90.1140.10">
    <property type="entry name" value="Cyclic phosphodiesterase"/>
    <property type="match status" value="1"/>
</dbReference>
<evidence type="ECO:0000259" key="2">
    <source>
        <dbReference type="Pfam" id="PF10469"/>
    </source>
</evidence>
<accession>A0AAD4CKC5</accession>
<protein>
    <recommendedName>
        <fullName evidence="2">A-kinase anchor protein 7-like phosphoesterase domain-containing protein</fullName>
    </recommendedName>
</protein>
<dbReference type="InterPro" id="IPR019510">
    <property type="entry name" value="AKAP7-like_phosphoesterase"/>
</dbReference>
<feature type="compositionally biased region" description="Polar residues" evidence="1">
    <location>
        <begin position="212"/>
        <end position="223"/>
    </location>
</feature>
<feature type="domain" description="A-kinase anchor protein 7-like phosphoesterase" evidence="2">
    <location>
        <begin position="46"/>
        <end position="194"/>
    </location>
</feature>
<dbReference type="Pfam" id="PF10469">
    <property type="entry name" value="AKAP7_NLS"/>
    <property type="match status" value="1"/>
</dbReference>
<dbReference type="GO" id="GO:0006355">
    <property type="term" value="P:regulation of DNA-templated transcription"/>
    <property type="evidence" value="ECO:0007669"/>
    <property type="project" value="TreeGrafter"/>
</dbReference>
<name>A0AAD4CKC5_ASPNN</name>
<dbReference type="InterPro" id="IPR009210">
    <property type="entry name" value="ASCC1"/>
</dbReference>
<feature type="compositionally biased region" description="Basic and acidic residues" evidence="1">
    <location>
        <begin position="1"/>
        <end position="10"/>
    </location>
</feature>
<sequence>MVLEAEDRAKQRSKGKRTQSPTTNNPEEITATESAGNVQPPKKILPFTISLESLYALPQARSARVLHAAPVDPTSRLYPFCEMLRDTFLEAGFLQADIMKDNSQEKVDNAKLSAEEPSLLGAQTSNIPITQKTIPSRPNIRPLLLHATVVNTIYIRDRRQNEGHHQPKSRKSSQYTFDARDILSHYRDYYLDNERSIPRSTLIEASSHTDEVTSQGAGNNDATLSDDEINAPMKVKPEKAMHNPQNPFIWAKEFPLDTLCICEMGAKKLGLNGVKNEMDSRLGEKYTVVAKRRLDFSSSDQQHAMTLPQEG</sequence>
<evidence type="ECO:0000313" key="4">
    <source>
        <dbReference type="Proteomes" id="UP001194746"/>
    </source>
</evidence>
<comment type="caution">
    <text evidence="3">The sequence shown here is derived from an EMBL/GenBank/DDBJ whole genome shotgun (WGS) entry which is preliminary data.</text>
</comment>
<reference evidence="3" key="2">
    <citation type="submission" date="2020-02" db="EMBL/GenBank/DDBJ databases">
        <authorList>
            <person name="Gilchrist C.L.M."/>
            <person name="Chooi Y.-H."/>
        </authorList>
    </citation>
    <scope>NUCLEOTIDE SEQUENCE</scope>
    <source>
        <strain evidence="3">MST-FP2251</strain>
    </source>
</reference>
<organism evidence="3 4">
    <name type="scientific">Aspergillus nanangensis</name>
    <dbReference type="NCBI Taxonomy" id="2582783"/>
    <lineage>
        <taxon>Eukaryota</taxon>
        <taxon>Fungi</taxon>
        <taxon>Dikarya</taxon>
        <taxon>Ascomycota</taxon>
        <taxon>Pezizomycotina</taxon>
        <taxon>Eurotiomycetes</taxon>
        <taxon>Eurotiomycetidae</taxon>
        <taxon>Eurotiales</taxon>
        <taxon>Aspergillaceae</taxon>
        <taxon>Aspergillus</taxon>
        <taxon>Aspergillus subgen. Circumdati</taxon>
    </lineage>
</organism>
<dbReference type="PANTHER" id="PTHR13360:SF1">
    <property type="entry name" value="ACTIVATING SIGNAL COINTEGRATOR 1 COMPLEX SUBUNIT 1"/>
    <property type="match status" value="1"/>
</dbReference>
<feature type="region of interest" description="Disordered" evidence="1">
    <location>
        <begin position="206"/>
        <end position="226"/>
    </location>
</feature>
<feature type="region of interest" description="Disordered" evidence="1">
    <location>
        <begin position="1"/>
        <end position="37"/>
    </location>
</feature>
<evidence type="ECO:0000256" key="1">
    <source>
        <dbReference type="SAM" id="MobiDB-lite"/>
    </source>
</evidence>
<dbReference type="GO" id="GO:0005634">
    <property type="term" value="C:nucleus"/>
    <property type="evidence" value="ECO:0007669"/>
    <property type="project" value="TreeGrafter"/>
</dbReference>
<gene>
    <name evidence="3" type="ORF">FE257_009265</name>
</gene>